<dbReference type="SMART" id="SM00420">
    <property type="entry name" value="HTH_DEOR"/>
    <property type="match status" value="1"/>
</dbReference>
<dbReference type="PANTHER" id="PTHR30363">
    <property type="entry name" value="HTH-TYPE TRANSCRIPTIONAL REGULATOR SRLR-RELATED"/>
    <property type="match status" value="1"/>
</dbReference>
<evidence type="ECO:0000256" key="1">
    <source>
        <dbReference type="ARBA" id="ARBA00023015"/>
    </source>
</evidence>
<dbReference type="InterPro" id="IPR037171">
    <property type="entry name" value="NagB/RpiA_transferase-like"/>
</dbReference>
<keyword evidence="2 5" id="KW-0238">DNA-binding</keyword>
<reference evidence="5 6" key="1">
    <citation type="submission" date="2022-09" db="EMBL/GenBank/DDBJ databases">
        <authorList>
            <person name="Han X.L."/>
            <person name="Wang Q."/>
            <person name="Lu T."/>
        </authorList>
    </citation>
    <scope>NUCLEOTIDE SEQUENCE [LARGE SCALE GENOMIC DNA]</scope>
    <source>
        <strain evidence="5 6">WQ 127069</strain>
    </source>
</reference>
<evidence type="ECO:0000256" key="2">
    <source>
        <dbReference type="ARBA" id="ARBA00023125"/>
    </source>
</evidence>
<dbReference type="PROSITE" id="PS00894">
    <property type="entry name" value="HTH_DEOR_1"/>
    <property type="match status" value="1"/>
</dbReference>
<dbReference type="Gene3D" id="1.10.10.10">
    <property type="entry name" value="Winged helix-like DNA-binding domain superfamily/Winged helix DNA-binding domain"/>
    <property type="match status" value="1"/>
</dbReference>
<dbReference type="GO" id="GO:0003677">
    <property type="term" value="F:DNA binding"/>
    <property type="evidence" value="ECO:0007669"/>
    <property type="project" value="UniProtKB-KW"/>
</dbReference>
<dbReference type="PROSITE" id="PS51000">
    <property type="entry name" value="HTH_DEOR_2"/>
    <property type="match status" value="1"/>
</dbReference>
<evidence type="ECO:0000313" key="6">
    <source>
        <dbReference type="Proteomes" id="UP001652445"/>
    </source>
</evidence>
<name>A0ABT2UMY9_9BACL</name>
<keyword evidence="1" id="KW-0805">Transcription regulation</keyword>
<keyword evidence="3" id="KW-0804">Transcription</keyword>
<gene>
    <name evidence="5" type="ORF">OB236_28255</name>
</gene>
<dbReference type="Gene3D" id="3.40.50.1360">
    <property type="match status" value="1"/>
</dbReference>
<dbReference type="SMART" id="SM01134">
    <property type="entry name" value="DeoRC"/>
    <property type="match status" value="1"/>
</dbReference>
<dbReference type="InterPro" id="IPR018356">
    <property type="entry name" value="Tscrpt_reg_HTH_DeoR_CS"/>
</dbReference>
<dbReference type="InterPro" id="IPR036390">
    <property type="entry name" value="WH_DNA-bd_sf"/>
</dbReference>
<proteinExistence type="predicted"/>
<dbReference type="Pfam" id="PF08220">
    <property type="entry name" value="HTH_DeoR"/>
    <property type="match status" value="1"/>
</dbReference>
<dbReference type="SUPFAM" id="SSF100950">
    <property type="entry name" value="NagB/RpiA/CoA transferase-like"/>
    <property type="match status" value="1"/>
</dbReference>
<dbReference type="PRINTS" id="PR00037">
    <property type="entry name" value="HTHLACR"/>
</dbReference>
<dbReference type="InterPro" id="IPR001034">
    <property type="entry name" value="DeoR_HTH"/>
</dbReference>
<dbReference type="PANTHER" id="PTHR30363:SF44">
    <property type="entry name" value="AGA OPERON TRANSCRIPTIONAL REPRESSOR-RELATED"/>
    <property type="match status" value="1"/>
</dbReference>
<dbReference type="SUPFAM" id="SSF46785">
    <property type="entry name" value="Winged helix' DNA-binding domain"/>
    <property type="match status" value="1"/>
</dbReference>
<sequence>MSEDPTNASHADSRKLLSLERHQRIMDYLKTNKSAEVSQLSALLKVSEVTVRKDLERLERAGLLSRSHGGAILLERLLYEPSFAEKEDQWIDEKQAIAQAAASLITDGMTVAIMTGTTLSHTARLLMERQRLNIVTNAVNIATELMHAAGVSVFLTGGNIRPNTLALVGEMAERSLEGIYVETAFIGVNGFSLEQGLTTPSIEEARVVKKVMENAQKVVVAVDHTKFNQVAFFRICTVEQIHTVITDGKTPATEIDKLRDKGITVIVT</sequence>
<dbReference type="EMBL" id="JAOQIO010000095">
    <property type="protein sequence ID" value="MCU6796020.1"/>
    <property type="molecule type" value="Genomic_DNA"/>
</dbReference>
<dbReference type="InterPro" id="IPR036388">
    <property type="entry name" value="WH-like_DNA-bd_sf"/>
</dbReference>
<keyword evidence="6" id="KW-1185">Reference proteome</keyword>
<dbReference type="InterPro" id="IPR050313">
    <property type="entry name" value="Carb_Metab_HTH_regulators"/>
</dbReference>
<dbReference type="Proteomes" id="UP001652445">
    <property type="component" value="Unassembled WGS sequence"/>
</dbReference>
<comment type="caution">
    <text evidence="5">The sequence shown here is derived from an EMBL/GenBank/DDBJ whole genome shotgun (WGS) entry which is preliminary data.</text>
</comment>
<evidence type="ECO:0000259" key="4">
    <source>
        <dbReference type="PROSITE" id="PS51000"/>
    </source>
</evidence>
<dbReference type="Pfam" id="PF00455">
    <property type="entry name" value="DeoRC"/>
    <property type="match status" value="1"/>
</dbReference>
<protein>
    <submittedName>
        <fullName evidence="5">DeoR/GlpR family DNA-binding transcription regulator</fullName>
    </submittedName>
</protein>
<organism evidence="5 6">
    <name type="scientific">Paenibacillus baimaensis</name>
    <dbReference type="NCBI Taxonomy" id="2982185"/>
    <lineage>
        <taxon>Bacteria</taxon>
        <taxon>Bacillati</taxon>
        <taxon>Bacillota</taxon>
        <taxon>Bacilli</taxon>
        <taxon>Bacillales</taxon>
        <taxon>Paenibacillaceae</taxon>
        <taxon>Paenibacillus</taxon>
    </lineage>
</organism>
<accession>A0ABT2UMY9</accession>
<feature type="domain" description="HTH deoR-type" evidence="4">
    <location>
        <begin position="18"/>
        <end position="73"/>
    </location>
</feature>
<dbReference type="InterPro" id="IPR014036">
    <property type="entry name" value="DeoR-like_C"/>
</dbReference>
<evidence type="ECO:0000313" key="5">
    <source>
        <dbReference type="EMBL" id="MCU6796020.1"/>
    </source>
</evidence>
<dbReference type="RefSeq" id="WP_262686871.1">
    <property type="nucleotide sequence ID" value="NZ_JAOQIO010000095.1"/>
</dbReference>
<evidence type="ECO:0000256" key="3">
    <source>
        <dbReference type="ARBA" id="ARBA00023163"/>
    </source>
</evidence>